<proteinExistence type="inferred from homology"/>
<dbReference type="Proteomes" id="UP000272464">
    <property type="component" value="Unassembled WGS sequence"/>
</dbReference>
<dbReference type="InterPro" id="IPR011009">
    <property type="entry name" value="Kinase-like_dom_sf"/>
</dbReference>
<dbReference type="SUPFAM" id="SSF56112">
    <property type="entry name" value="Protein kinase-like (PK-like)"/>
    <property type="match status" value="1"/>
</dbReference>
<gene>
    <name evidence="3" type="ORF">EJP77_00610</name>
</gene>
<accession>A0A3S1BBG3</accession>
<comment type="similarity">
    <text evidence="1">Belongs to the pseudomonas-type ThrB family.</text>
</comment>
<dbReference type="GO" id="GO:0009088">
    <property type="term" value="P:threonine biosynthetic process"/>
    <property type="evidence" value="ECO:0007669"/>
    <property type="project" value="TreeGrafter"/>
</dbReference>
<evidence type="ECO:0000313" key="3">
    <source>
        <dbReference type="EMBL" id="RUT35558.1"/>
    </source>
</evidence>
<evidence type="ECO:0000259" key="2">
    <source>
        <dbReference type="Pfam" id="PF01636"/>
    </source>
</evidence>
<protein>
    <submittedName>
        <fullName evidence="3">Aminoglycoside phosphotransferase</fullName>
    </submittedName>
</protein>
<keyword evidence="4" id="KW-1185">Reference proteome</keyword>
<keyword evidence="3" id="KW-0808">Transferase</keyword>
<dbReference type="AlphaFoldDB" id="A0A3S1BBG3"/>
<dbReference type="GO" id="GO:0004413">
    <property type="term" value="F:homoserine kinase activity"/>
    <property type="evidence" value="ECO:0007669"/>
    <property type="project" value="TreeGrafter"/>
</dbReference>
<dbReference type="Pfam" id="PF01636">
    <property type="entry name" value="APH"/>
    <property type="match status" value="1"/>
</dbReference>
<evidence type="ECO:0000256" key="1">
    <source>
        <dbReference type="ARBA" id="ARBA00038240"/>
    </source>
</evidence>
<organism evidence="3 4">
    <name type="scientific">Paenibacillus zeisoli</name>
    <dbReference type="NCBI Taxonomy" id="2496267"/>
    <lineage>
        <taxon>Bacteria</taxon>
        <taxon>Bacillati</taxon>
        <taxon>Bacillota</taxon>
        <taxon>Bacilli</taxon>
        <taxon>Bacillales</taxon>
        <taxon>Paenibacillaceae</taxon>
        <taxon>Paenibacillus</taxon>
    </lineage>
</organism>
<feature type="domain" description="Aminoglycoside phosphotransferase" evidence="2">
    <location>
        <begin position="49"/>
        <end position="271"/>
    </location>
</feature>
<evidence type="ECO:0000313" key="4">
    <source>
        <dbReference type="Proteomes" id="UP000272464"/>
    </source>
</evidence>
<dbReference type="InterPro" id="IPR050249">
    <property type="entry name" value="Pseudomonas-type_ThrB"/>
</dbReference>
<comment type="caution">
    <text evidence="3">The sequence shown here is derived from an EMBL/GenBank/DDBJ whole genome shotgun (WGS) entry which is preliminary data.</text>
</comment>
<reference evidence="3 4" key="1">
    <citation type="submission" date="2018-12" db="EMBL/GenBank/DDBJ databases">
        <authorList>
            <person name="Sun L."/>
            <person name="Chen Z."/>
        </authorList>
    </citation>
    <scope>NUCLEOTIDE SEQUENCE [LARGE SCALE GENOMIC DNA]</scope>
    <source>
        <strain evidence="3 4">3-5-3</strain>
    </source>
</reference>
<dbReference type="OrthoDB" id="4030632at2"/>
<dbReference type="EMBL" id="RZNX01000001">
    <property type="protein sequence ID" value="RUT35558.1"/>
    <property type="molecule type" value="Genomic_DNA"/>
</dbReference>
<name>A0A3S1BBG3_9BACL</name>
<dbReference type="InterPro" id="IPR002575">
    <property type="entry name" value="Aminoglycoside_PTrfase"/>
</dbReference>
<dbReference type="PANTHER" id="PTHR21064">
    <property type="entry name" value="AMINOGLYCOSIDE PHOSPHOTRANSFERASE DOMAIN-CONTAINING PROTEIN-RELATED"/>
    <property type="match status" value="1"/>
</dbReference>
<dbReference type="PANTHER" id="PTHR21064:SF6">
    <property type="entry name" value="AMINOGLYCOSIDE PHOSPHOTRANSFERASE DOMAIN-CONTAINING PROTEIN"/>
    <property type="match status" value="1"/>
</dbReference>
<dbReference type="Gene3D" id="3.90.1200.10">
    <property type="match status" value="1"/>
</dbReference>
<sequence>MKEGQERKMCVLQEDQELEFYYELASRALNNYNMPETTVYFLQKSDTVTFKLESSSGVYLLKIHNQAQTRESIESELRWLQAIKEDTDLVVSEPYLNIKGHLVTEIMRGDTPFLVTIQHWIEGEVLNREPTAEEALALGRLISTLHKHSREWERPEGFSRVSYDLEQLDATVQAMQALVTHGIIADNVYVIYQETVRMMKIEIEAFPKSEANWGLIHSDLHESNYVVHHDRISPIDFSACGFGYYLLDLAETCQHLSRENRRILVHAYGEQIKLPDQLDRLLEAFILWAVIRGFAFHAGNPDEREYLSETVPAIAEAWCSKYLQDVRFLFTG</sequence>
<dbReference type="RefSeq" id="WP_127197258.1">
    <property type="nucleotide sequence ID" value="NZ_RZNX01000001.1"/>
</dbReference>